<dbReference type="Gene3D" id="1.10.150.670">
    <property type="entry name" value="Crossover junction endonuclease EME1, DNA-binding domain"/>
    <property type="match status" value="1"/>
</dbReference>
<dbReference type="AlphaFoldDB" id="A0A0B1TIS3"/>
<name>A0A0B1TIS3_OESDE</name>
<dbReference type="Proteomes" id="UP000053660">
    <property type="component" value="Unassembled WGS sequence"/>
</dbReference>
<organism evidence="1 2">
    <name type="scientific">Oesophagostomum dentatum</name>
    <name type="common">Nodular worm</name>
    <dbReference type="NCBI Taxonomy" id="61180"/>
    <lineage>
        <taxon>Eukaryota</taxon>
        <taxon>Metazoa</taxon>
        <taxon>Ecdysozoa</taxon>
        <taxon>Nematoda</taxon>
        <taxon>Chromadorea</taxon>
        <taxon>Rhabditida</taxon>
        <taxon>Rhabditina</taxon>
        <taxon>Rhabditomorpha</taxon>
        <taxon>Strongyloidea</taxon>
        <taxon>Strongylidae</taxon>
        <taxon>Oesophagostomum</taxon>
    </lineage>
</organism>
<accession>A0A0B1TIS3</accession>
<evidence type="ECO:0000313" key="1">
    <source>
        <dbReference type="EMBL" id="KHJ97463.1"/>
    </source>
</evidence>
<proteinExistence type="predicted"/>
<protein>
    <submittedName>
        <fullName evidence="1">Uncharacterized protein</fullName>
    </submittedName>
</protein>
<dbReference type="EMBL" id="KN549452">
    <property type="protein sequence ID" value="KHJ97463.1"/>
    <property type="molecule type" value="Genomic_DNA"/>
</dbReference>
<keyword evidence="2" id="KW-1185">Reference proteome</keyword>
<gene>
    <name evidence="1" type="ORF">OESDEN_02559</name>
</gene>
<sequence length="119" mass="13407">MKNRVYLVEGKFVPKYAPCEQITGVSYESLQELSKKASADTVKDMWIRQLMVCPGMSSDRAQKVANRFPSMAAMMLQYSEVSDAEADCLLNLVVPEINRRVSAQLRKFFNSAIPASHRS</sequence>
<dbReference type="OrthoDB" id="5963188at2759"/>
<dbReference type="InterPro" id="IPR042530">
    <property type="entry name" value="EME1/EME2_C"/>
</dbReference>
<reference evidence="1 2" key="1">
    <citation type="submission" date="2014-03" db="EMBL/GenBank/DDBJ databases">
        <title>Draft genome of the hookworm Oesophagostomum dentatum.</title>
        <authorList>
            <person name="Mitreva M."/>
        </authorList>
    </citation>
    <scope>NUCLEOTIDE SEQUENCE [LARGE SCALE GENOMIC DNA]</scope>
    <source>
        <strain evidence="1 2">OD-Hann</strain>
    </source>
</reference>
<evidence type="ECO:0000313" key="2">
    <source>
        <dbReference type="Proteomes" id="UP000053660"/>
    </source>
</evidence>